<comment type="caution">
    <text evidence="1">The sequence shown here is derived from an EMBL/GenBank/DDBJ whole genome shotgun (WGS) entry which is preliminary data.</text>
</comment>
<reference evidence="1" key="1">
    <citation type="submission" date="2013-01" db="EMBL/GenBank/DDBJ databases">
        <title>Genome assembly of Mariniradius saccharolyticus AK6.</title>
        <authorList>
            <person name="Vaidya B."/>
            <person name="Khatri I."/>
            <person name="Tanuku N.R.S."/>
            <person name="Subramanian S."/>
            <person name="Pinnaka A."/>
        </authorList>
    </citation>
    <scope>NUCLEOTIDE SEQUENCE [LARGE SCALE GENOMIC DNA]</scope>
    <source>
        <strain evidence="1">AK6</strain>
    </source>
</reference>
<sequence length="44" mass="5065">MFRVNFQILHKSSRKGLKAKKIGAFGITLPSRSKGFFDRREHSS</sequence>
<name>M7XBD3_9BACT</name>
<evidence type="ECO:0000313" key="1">
    <source>
        <dbReference type="EMBL" id="EMS34740.1"/>
    </source>
</evidence>
<dbReference type="AlphaFoldDB" id="M7XBD3"/>
<accession>M7XBD3</accession>
<keyword evidence="2" id="KW-1185">Reference proteome</keyword>
<protein>
    <submittedName>
        <fullName evidence="1">Uncharacterized protein</fullName>
    </submittedName>
</protein>
<dbReference type="STRING" id="1239962.C943_03427"/>
<organism evidence="1 2">
    <name type="scientific">Mariniradius saccharolyticus AK6</name>
    <dbReference type="NCBI Taxonomy" id="1239962"/>
    <lineage>
        <taxon>Bacteria</taxon>
        <taxon>Pseudomonadati</taxon>
        <taxon>Bacteroidota</taxon>
        <taxon>Cytophagia</taxon>
        <taxon>Cytophagales</taxon>
        <taxon>Cyclobacteriaceae</taxon>
        <taxon>Mariniradius</taxon>
    </lineage>
</organism>
<dbReference type="InParanoid" id="M7XBD3"/>
<dbReference type="Proteomes" id="UP000010953">
    <property type="component" value="Unassembled WGS sequence"/>
</dbReference>
<evidence type="ECO:0000313" key="2">
    <source>
        <dbReference type="Proteomes" id="UP000010953"/>
    </source>
</evidence>
<gene>
    <name evidence="1" type="ORF">C943_03427</name>
</gene>
<proteinExistence type="predicted"/>
<dbReference type="EMBL" id="AMZY02000005">
    <property type="protein sequence ID" value="EMS34740.1"/>
    <property type="molecule type" value="Genomic_DNA"/>
</dbReference>